<dbReference type="Proteomes" id="UP000789739">
    <property type="component" value="Unassembled WGS sequence"/>
</dbReference>
<protein>
    <submittedName>
        <fullName evidence="3">9908_t:CDS:1</fullName>
    </submittedName>
</protein>
<dbReference type="InterPro" id="IPR011705">
    <property type="entry name" value="BACK"/>
</dbReference>
<dbReference type="SMART" id="SM00225">
    <property type="entry name" value="BTB"/>
    <property type="match status" value="1"/>
</dbReference>
<dbReference type="PANTHER" id="PTHR24410:SF23">
    <property type="entry name" value="BTB DOMAIN-CONTAINING PROTEIN-RELATED"/>
    <property type="match status" value="1"/>
</dbReference>
<dbReference type="OrthoDB" id="298084at2759"/>
<dbReference type="InterPro" id="IPR051481">
    <property type="entry name" value="BTB-POZ/Galectin-3-binding"/>
</dbReference>
<dbReference type="SMART" id="SM00584">
    <property type="entry name" value="TLDc"/>
    <property type="match status" value="1"/>
</dbReference>
<keyword evidence="4" id="KW-1185">Reference proteome</keyword>
<sequence length="470" mass="54725">MTTKTWSRLSRNYARLLEEDTDYDLIIQVGEEQNTRSFRAHSVILRAQCKYFQVALSKEWARTDGDKMVFSKPNTSPAVFEIILRYVYTGITSFDETDCDLLLDLLSAANEMLLPELVEDIEDYLVANEPSWMQENLYRVLVIAFEYESCKKLQTYCLETICGDPSLLFESEHFLSLDSSILVALLQRDDLRLEEVDVWEYLLRWGRGQVNRLIDEVSKWSVEEFTELEDVLRPCIPLVRFFHIPPGEFRQKVWPYKAVLPQDLYDDIMWCYAAPQIKVESIISPPRLKPIDSNIIKMKHVAIISSWVDRKEGPYYNLGEIPYQFRLLLRGSRDGFSNRVFHSRCDSSVRTVVIVRIQDTGEVIGGYNPLNWSYTSSGRTEDSFIFSFGDGETQSAPILSRVHLNHYAIAIGRFEDRGPNFGGADLWMQDNFNLPSSQCWCRQYAYEYKIREKTGNFVVDDYEVFQIVEK</sequence>
<reference evidence="3" key="1">
    <citation type="submission" date="2021-06" db="EMBL/GenBank/DDBJ databases">
        <authorList>
            <person name="Kallberg Y."/>
            <person name="Tangrot J."/>
            <person name="Rosling A."/>
        </authorList>
    </citation>
    <scope>NUCLEOTIDE SEQUENCE</scope>
    <source>
        <strain evidence="3">BR232B</strain>
    </source>
</reference>
<evidence type="ECO:0000313" key="3">
    <source>
        <dbReference type="EMBL" id="CAG8468297.1"/>
    </source>
</evidence>
<dbReference type="Pfam" id="PF07534">
    <property type="entry name" value="TLD"/>
    <property type="match status" value="1"/>
</dbReference>
<feature type="domain" description="TLDc" evidence="2">
    <location>
        <begin position="294"/>
        <end position="468"/>
    </location>
</feature>
<name>A0A9N8VVZ4_9GLOM</name>
<evidence type="ECO:0000313" key="4">
    <source>
        <dbReference type="Proteomes" id="UP000789739"/>
    </source>
</evidence>
<dbReference type="InterPro" id="IPR006571">
    <property type="entry name" value="TLDc_dom"/>
</dbReference>
<proteinExistence type="predicted"/>
<comment type="caution">
    <text evidence="3">The sequence shown here is derived from an EMBL/GenBank/DDBJ whole genome shotgun (WGS) entry which is preliminary data.</text>
</comment>
<accession>A0A9N8VVZ4</accession>
<dbReference type="PANTHER" id="PTHR24410">
    <property type="entry name" value="HL07962P-RELATED"/>
    <property type="match status" value="1"/>
</dbReference>
<dbReference type="PROSITE" id="PS51886">
    <property type="entry name" value="TLDC"/>
    <property type="match status" value="1"/>
</dbReference>
<dbReference type="Pfam" id="PF07707">
    <property type="entry name" value="BACK"/>
    <property type="match status" value="1"/>
</dbReference>
<dbReference type="CDD" id="cd18186">
    <property type="entry name" value="BTB_POZ_ZBTB_KLHL-like"/>
    <property type="match status" value="1"/>
</dbReference>
<dbReference type="AlphaFoldDB" id="A0A9N8VVZ4"/>
<dbReference type="Gene3D" id="1.25.40.420">
    <property type="match status" value="1"/>
</dbReference>
<dbReference type="EMBL" id="CAJVPI010000055">
    <property type="protein sequence ID" value="CAG8468297.1"/>
    <property type="molecule type" value="Genomic_DNA"/>
</dbReference>
<evidence type="ECO:0000259" key="2">
    <source>
        <dbReference type="PROSITE" id="PS51886"/>
    </source>
</evidence>
<dbReference type="SUPFAM" id="SSF54695">
    <property type="entry name" value="POZ domain"/>
    <property type="match status" value="1"/>
</dbReference>
<dbReference type="PROSITE" id="PS50097">
    <property type="entry name" value="BTB"/>
    <property type="match status" value="1"/>
</dbReference>
<dbReference type="Pfam" id="PF00651">
    <property type="entry name" value="BTB"/>
    <property type="match status" value="1"/>
</dbReference>
<organism evidence="3 4">
    <name type="scientific">Paraglomus brasilianum</name>
    <dbReference type="NCBI Taxonomy" id="144538"/>
    <lineage>
        <taxon>Eukaryota</taxon>
        <taxon>Fungi</taxon>
        <taxon>Fungi incertae sedis</taxon>
        <taxon>Mucoromycota</taxon>
        <taxon>Glomeromycotina</taxon>
        <taxon>Glomeromycetes</taxon>
        <taxon>Paraglomerales</taxon>
        <taxon>Paraglomeraceae</taxon>
        <taxon>Paraglomus</taxon>
    </lineage>
</organism>
<dbReference type="InterPro" id="IPR000210">
    <property type="entry name" value="BTB/POZ_dom"/>
</dbReference>
<dbReference type="InterPro" id="IPR011333">
    <property type="entry name" value="SKP1/BTB/POZ_sf"/>
</dbReference>
<dbReference type="Gene3D" id="3.30.710.10">
    <property type="entry name" value="Potassium Channel Kv1.1, Chain A"/>
    <property type="match status" value="1"/>
</dbReference>
<evidence type="ECO:0000259" key="1">
    <source>
        <dbReference type="PROSITE" id="PS50097"/>
    </source>
</evidence>
<gene>
    <name evidence="3" type="ORF">PBRASI_LOCUS943</name>
</gene>
<dbReference type="SMART" id="SM00875">
    <property type="entry name" value="BACK"/>
    <property type="match status" value="1"/>
</dbReference>
<feature type="domain" description="BTB" evidence="1">
    <location>
        <begin position="23"/>
        <end position="96"/>
    </location>
</feature>